<keyword evidence="3" id="KW-0479">Metal-binding</keyword>
<evidence type="ECO:0000256" key="4">
    <source>
        <dbReference type="ARBA" id="ARBA00023004"/>
    </source>
</evidence>
<dbReference type="CDD" id="cd14773">
    <property type="entry name" value="TrHb2_PhHbO-like_O"/>
    <property type="match status" value="1"/>
</dbReference>
<dbReference type="InterPro" id="IPR001486">
    <property type="entry name" value="Hemoglobin_trunc"/>
</dbReference>
<evidence type="ECO:0000256" key="1">
    <source>
        <dbReference type="ARBA" id="ARBA00022448"/>
    </source>
</evidence>
<name>A0ABU9D8J8_9PROT</name>
<dbReference type="InterPro" id="IPR012292">
    <property type="entry name" value="Globin/Proto"/>
</dbReference>
<dbReference type="SUPFAM" id="SSF46458">
    <property type="entry name" value="Globin-like"/>
    <property type="match status" value="1"/>
</dbReference>
<dbReference type="Pfam" id="PF01152">
    <property type="entry name" value="Bac_globin"/>
    <property type="match status" value="1"/>
</dbReference>
<dbReference type="EMBL" id="JBBPCO010000007">
    <property type="protein sequence ID" value="MEK8089714.1"/>
    <property type="molecule type" value="Genomic_DNA"/>
</dbReference>
<evidence type="ECO:0000313" key="6">
    <source>
        <dbReference type="EMBL" id="MEK8089714.1"/>
    </source>
</evidence>
<protein>
    <submittedName>
        <fullName evidence="6">Group II truncated hemoglobin</fullName>
    </submittedName>
</protein>
<comment type="caution">
    <text evidence="6">The sequence shown here is derived from an EMBL/GenBank/DDBJ whole genome shotgun (WGS) entry which is preliminary data.</text>
</comment>
<dbReference type="InterPro" id="IPR044203">
    <property type="entry name" value="GlbO/GLB3-like"/>
</dbReference>
<gene>
    <name evidence="6" type="ORF">WOB96_08025</name>
</gene>
<dbReference type="PANTHER" id="PTHR47366">
    <property type="entry name" value="TWO-ON-TWO HEMOGLOBIN-3"/>
    <property type="match status" value="1"/>
</dbReference>
<keyword evidence="4" id="KW-0408">Iron</keyword>
<organism evidence="6 7">
    <name type="scientific">Thermithiobacillus plumbiphilus</name>
    <dbReference type="NCBI Taxonomy" id="1729899"/>
    <lineage>
        <taxon>Bacteria</taxon>
        <taxon>Pseudomonadati</taxon>
        <taxon>Pseudomonadota</taxon>
        <taxon>Acidithiobacillia</taxon>
        <taxon>Acidithiobacillales</taxon>
        <taxon>Thermithiobacillaceae</taxon>
        <taxon>Thermithiobacillus</taxon>
    </lineage>
</organism>
<dbReference type="RefSeq" id="WP_341370772.1">
    <property type="nucleotide sequence ID" value="NZ_JBBPCO010000007.1"/>
</dbReference>
<sequence>MQAETPSTPYERIGGEPAVRKLVERFYAHMDELPEAYGVRKLHPVDLGGSADKLYMFLSGWLGGPQHYVQQFGHPRLRMRHFPFAIGEAERDQWLMCMDLALRETVDDEALRQELYGAFARLADHMRNQGEA</sequence>
<dbReference type="InterPro" id="IPR009050">
    <property type="entry name" value="Globin-like_sf"/>
</dbReference>
<evidence type="ECO:0000313" key="7">
    <source>
        <dbReference type="Proteomes" id="UP001446205"/>
    </source>
</evidence>
<reference evidence="6 7" key="1">
    <citation type="submission" date="2024-04" db="EMBL/GenBank/DDBJ databases">
        <authorList>
            <person name="Abashina T."/>
            <person name="Shaikin A."/>
        </authorList>
    </citation>
    <scope>NUCLEOTIDE SEQUENCE [LARGE SCALE GENOMIC DNA]</scope>
    <source>
        <strain evidence="6 7">AAFK</strain>
    </source>
</reference>
<evidence type="ECO:0000256" key="5">
    <source>
        <dbReference type="ARBA" id="ARBA00034496"/>
    </source>
</evidence>
<keyword evidence="7" id="KW-1185">Reference proteome</keyword>
<dbReference type="Gene3D" id="1.10.490.10">
    <property type="entry name" value="Globins"/>
    <property type="match status" value="1"/>
</dbReference>
<proteinExistence type="inferred from homology"/>
<keyword evidence="1" id="KW-0813">Transport</keyword>
<comment type="similarity">
    <text evidence="5">Belongs to the truncated hemoglobin family. Group II subfamily.</text>
</comment>
<dbReference type="PANTHER" id="PTHR47366:SF1">
    <property type="entry name" value="TWO-ON-TWO HEMOGLOBIN-3"/>
    <property type="match status" value="1"/>
</dbReference>
<dbReference type="Proteomes" id="UP001446205">
    <property type="component" value="Unassembled WGS sequence"/>
</dbReference>
<keyword evidence="2" id="KW-0349">Heme</keyword>
<accession>A0ABU9D8J8</accession>
<evidence type="ECO:0000256" key="3">
    <source>
        <dbReference type="ARBA" id="ARBA00022723"/>
    </source>
</evidence>
<evidence type="ECO:0000256" key="2">
    <source>
        <dbReference type="ARBA" id="ARBA00022617"/>
    </source>
</evidence>